<organism evidence="5 6">
    <name type="scientific">Catenibacillus scindens</name>
    <dbReference type="NCBI Taxonomy" id="673271"/>
    <lineage>
        <taxon>Bacteria</taxon>
        <taxon>Bacillati</taxon>
        <taxon>Bacillota</taxon>
        <taxon>Clostridia</taxon>
        <taxon>Lachnospirales</taxon>
        <taxon>Lachnospiraceae</taxon>
        <taxon>Catenibacillus</taxon>
    </lineage>
</organism>
<evidence type="ECO:0000259" key="4">
    <source>
        <dbReference type="PROSITE" id="PS50932"/>
    </source>
</evidence>
<dbReference type="PROSITE" id="PS50932">
    <property type="entry name" value="HTH_LACI_2"/>
    <property type="match status" value="1"/>
</dbReference>
<accession>A0A7W8H8T7</accession>
<dbReference type="Gene3D" id="3.40.50.2300">
    <property type="match status" value="2"/>
</dbReference>
<dbReference type="AlphaFoldDB" id="A0A7W8H8T7"/>
<evidence type="ECO:0000256" key="1">
    <source>
        <dbReference type="ARBA" id="ARBA00023015"/>
    </source>
</evidence>
<dbReference type="SMART" id="SM00354">
    <property type="entry name" value="HTH_LACI"/>
    <property type="match status" value="1"/>
</dbReference>
<comment type="caution">
    <text evidence="5">The sequence shown here is derived from an EMBL/GenBank/DDBJ whole genome shotgun (WGS) entry which is preliminary data.</text>
</comment>
<evidence type="ECO:0000256" key="3">
    <source>
        <dbReference type="ARBA" id="ARBA00023163"/>
    </source>
</evidence>
<dbReference type="Gene3D" id="1.10.260.40">
    <property type="entry name" value="lambda repressor-like DNA-binding domains"/>
    <property type="match status" value="1"/>
</dbReference>
<keyword evidence="2 5" id="KW-0238">DNA-binding</keyword>
<evidence type="ECO:0000313" key="5">
    <source>
        <dbReference type="EMBL" id="MBB5263270.1"/>
    </source>
</evidence>
<dbReference type="InterPro" id="IPR000843">
    <property type="entry name" value="HTH_LacI"/>
</dbReference>
<dbReference type="InterPro" id="IPR046335">
    <property type="entry name" value="LacI/GalR-like_sensor"/>
</dbReference>
<gene>
    <name evidence="5" type="ORF">HNP82_000364</name>
</gene>
<dbReference type="InterPro" id="IPR010982">
    <property type="entry name" value="Lambda_DNA-bd_dom_sf"/>
</dbReference>
<sequence length="335" mass="37003">MVTVKDIAKASGVSPSTVSIILNGQSRERKISEKTCKKVWDAVSALGYKPNIAARTLREGAASSSYTIALYWANDFRTTMLSRFLKGLSMAAADAAVPYEIIIYPYDNDTLKDQTALLTGRRFHGAIIANASQKDMEFVRDSYFPVPVVLYNRSLPGYCSVTVDNYRMGVLAAQALLDRKKRFPWILSSQETFPGMEQRLEGFKDSFASVLSPISPENYLEGENTPQDGARMANQVLTSGHPCDSIYCLSDAIAMGCLYTLNREGIKIPEDISVISIGNGEKENAMYTTPSLSTVYLPMEDMACQCLKFLLAHLTGQPIPEKNLTLDTPLTQRET</sequence>
<dbReference type="InterPro" id="IPR028082">
    <property type="entry name" value="Peripla_BP_I"/>
</dbReference>
<dbReference type="SUPFAM" id="SSF53822">
    <property type="entry name" value="Periplasmic binding protein-like I"/>
    <property type="match status" value="1"/>
</dbReference>
<dbReference type="CDD" id="cd01392">
    <property type="entry name" value="HTH_LacI"/>
    <property type="match status" value="1"/>
</dbReference>
<evidence type="ECO:0000313" key="6">
    <source>
        <dbReference type="Proteomes" id="UP000543642"/>
    </source>
</evidence>
<dbReference type="GO" id="GO:0000976">
    <property type="term" value="F:transcription cis-regulatory region binding"/>
    <property type="evidence" value="ECO:0007669"/>
    <property type="project" value="TreeGrafter"/>
</dbReference>
<dbReference type="Pfam" id="PF00356">
    <property type="entry name" value="LacI"/>
    <property type="match status" value="1"/>
</dbReference>
<dbReference type="SUPFAM" id="SSF47413">
    <property type="entry name" value="lambda repressor-like DNA-binding domains"/>
    <property type="match status" value="1"/>
</dbReference>
<dbReference type="PANTHER" id="PTHR30146:SF109">
    <property type="entry name" value="HTH-TYPE TRANSCRIPTIONAL REGULATOR GALS"/>
    <property type="match status" value="1"/>
</dbReference>
<dbReference type="PROSITE" id="PS00356">
    <property type="entry name" value="HTH_LACI_1"/>
    <property type="match status" value="1"/>
</dbReference>
<dbReference type="PANTHER" id="PTHR30146">
    <property type="entry name" value="LACI-RELATED TRANSCRIPTIONAL REPRESSOR"/>
    <property type="match status" value="1"/>
</dbReference>
<dbReference type="Pfam" id="PF13377">
    <property type="entry name" value="Peripla_BP_3"/>
    <property type="match status" value="1"/>
</dbReference>
<dbReference type="GO" id="GO:0003700">
    <property type="term" value="F:DNA-binding transcription factor activity"/>
    <property type="evidence" value="ECO:0007669"/>
    <property type="project" value="TreeGrafter"/>
</dbReference>
<name>A0A7W8H8T7_9FIRM</name>
<dbReference type="RefSeq" id="WP_183770828.1">
    <property type="nucleotide sequence ID" value="NZ_CAWVEG010000085.1"/>
</dbReference>
<reference evidence="5 6" key="1">
    <citation type="submission" date="2020-08" db="EMBL/GenBank/DDBJ databases">
        <title>Genomic Encyclopedia of Type Strains, Phase IV (KMG-IV): sequencing the most valuable type-strain genomes for metagenomic binning, comparative biology and taxonomic classification.</title>
        <authorList>
            <person name="Goeker M."/>
        </authorList>
    </citation>
    <scope>NUCLEOTIDE SEQUENCE [LARGE SCALE GENOMIC DNA]</scope>
    <source>
        <strain evidence="5 6">DSM 106146</strain>
    </source>
</reference>
<keyword evidence="6" id="KW-1185">Reference proteome</keyword>
<keyword evidence="3" id="KW-0804">Transcription</keyword>
<evidence type="ECO:0000256" key="2">
    <source>
        <dbReference type="ARBA" id="ARBA00023125"/>
    </source>
</evidence>
<keyword evidence="1" id="KW-0805">Transcription regulation</keyword>
<dbReference type="EMBL" id="JACHFW010000001">
    <property type="protein sequence ID" value="MBB5263270.1"/>
    <property type="molecule type" value="Genomic_DNA"/>
</dbReference>
<dbReference type="Proteomes" id="UP000543642">
    <property type="component" value="Unassembled WGS sequence"/>
</dbReference>
<protein>
    <submittedName>
        <fullName evidence="5">DNA-binding LacI/PurR family transcriptional regulator</fullName>
    </submittedName>
</protein>
<feature type="domain" description="HTH lacI-type" evidence="4">
    <location>
        <begin position="2"/>
        <end position="59"/>
    </location>
</feature>
<proteinExistence type="predicted"/>